<dbReference type="Proteomes" id="UP001148614">
    <property type="component" value="Unassembled WGS sequence"/>
</dbReference>
<dbReference type="EMBL" id="JANPWZ010002049">
    <property type="protein sequence ID" value="KAJ3561555.1"/>
    <property type="molecule type" value="Genomic_DNA"/>
</dbReference>
<evidence type="ECO:0000256" key="1">
    <source>
        <dbReference type="SAM" id="MobiDB-lite"/>
    </source>
</evidence>
<proteinExistence type="predicted"/>
<feature type="region of interest" description="Disordered" evidence="1">
    <location>
        <begin position="1"/>
        <end position="69"/>
    </location>
</feature>
<keyword evidence="3" id="KW-1185">Reference proteome</keyword>
<name>A0A9W8THZ8_9PEZI</name>
<accession>A0A9W8THZ8</accession>
<dbReference type="AlphaFoldDB" id="A0A9W8THZ8"/>
<comment type="caution">
    <text evidence="2">The sequence shown here is derived from an EMBL/GenBank/DDBJ whole genome shotgun (WGS) entry which is preliminary data.</text>
</comment>
<protein>
    <submittedName>
        <fullName evidence="2">Uncharacterized protein</fullName>
    </submittedName>
</protein>
<reference evidence="2" key="1">
    <citation type="submission" date="2022-07" db="EMBL/GenBank/DDBJ databases">
        <title>Genome Sequence of Xylaria arbuscula.</title>
        <authorList>
            <person name="Buettner E."/>
        </authorList>
    </citation>
    <scope>NUCLEOTIDE SEQUENCE</scope>
    <source>
        <strain evidence="2">VT107</strain>
    </source>
</reference>
<gene>
    <name evidence="2" type="ORF">NPX13_g8901</name>
</gene>
<evidence type="ECO:0000313" key="3">
    <source>
        <dbReference type="Proteomes" id="UP001148614"/>
    </source>
</evidence>
<organism evidence="2 3">
    <name type="scientific">Xylaria arbuscula</name>
    <dbReference type="NCBI Taxonomy" id="114810"/>
    <lineage>
        <taxon>Eukaryota</taxon>
        <taxon>Fungi</taxon>
        <taxon>Dikarya</taxon>
        <taxon>Ascomycota</taxon>
        <taxon>Pezizomycotina</taxon>
        <taxon>Sordariomycetes</taxon>
        <taxon>Xylariomycetidae</taxon>
        <taxon>Xylariales</taxon>
        <taxon>Xylariaceae</taxon>
        <taxon>Xylaria</taxon>
    </lineage>
</organism>
<sequence length="69" mass="7191">MPRRLPQGAAQGVCGESGQAAQIHGDQVPRLATGAPEQAIALRRPQRLPQEDGGADPRRIPGVLDATVS</sequence>
<evidence type="ECO:0000313" key="2">
    <source>
        <dbReference type="EMBL" id="KAJ3561555.1"/>
    </source>
</evidence>